<evidence type="ECO:0000313" key="8">
    <source>
        <dbReference type="Proteomes" id="UP000051952"/>
    </source>
</evidence>
<feature type="compositionally biased region" description="Polar residues" evidence="5">
    <location>
        <begin position="969"/>
        <end position="983"/>
    </location>
</feature>
<evidence type="ECO:0000256" key="4">
    <source>
        <dbReference type="ARBA" id="ARBA00022840"/>
    </source>
</evidence>
<feature type="region of interest" description="Disordered" evidence="5">
    <location>
        <begin position="882"/>
        <end position="910"/>
    </location>
</feature>
<accession>A0A0S4JV21</accession>
<evidence type="ECO:0000256" key="3">
    <source>
        <dbReference type="ARBA" id="ARBA00022777"/>
    </source>
</evidence>
<evidence type="ECO:0000313" key="7">
    <source>
        <dbReference type="EMBL" id="CUG94148.1"/>
    </source>
</evidence>
<dbReference type="PROSITE" id="PS50011">
    <property type="entry name" value="PROTEIN_KINASE_DOM"/>
    <property type="match status" value="1"/>
</dbReference>
<dbReference type="Proteomes" id="UP000051952">
    <property type="component" value="Unassembled WGS sequence"/>
</dbReference>
<feature type="compositionally biased region" description="Polar residues" evidence="5">
    <location>
        <begin position="1236"/>
        <end position="1245"/>
    </location>
</feature>
<dbReference type="InterPro" id="IPR011009">
    <property type="entry name" value="Kinase-like_dom_sf"/>
</dbReference>
<keyword evidence="8" id="KW-1185">Reference proteome</keyword>
<sequence>MFSRVVGAGAQALVLQLRDASLIDTSGVPDVHQQQAKNRGCVVKIIRTEPWLDWLESNYPSTINTPPHLTKEALNRQLCCVSRVDVARMAAGAKRISTLRSNFVVPYLSVLATDDEVRITMPKYSMSLQDWAYGHQKELTEVGLLKIASQLALGLIDLHDEGIFHLDFHGGNVFVANSKSSEPHCVIADLEASYYDGINHDVPREFTENFAAPERRDIRAPRSLPAGAGPPVGVALEATLGKCDVWSLGLVLFSMGAGHEFPGLAESTDELGSILMNHEKLTPTRIAAIVRRDLTVGHDGHRTMAAFSEGLISLLTMMLNHDAATRPSLYNVMDSIQKLLENTSSRSSQQRSLPFPLALAPFQLVVLPDELARRVEWYPGSSMYDVHAPCARCKKNRSLSRRQRSDCLKDQSMHLPSHTSHHWGGSTALPTLPLLPGLPHHHSSDIACFLYPMYCDGAASHEALAELQRGQYSPPSGSDVLVRLLQLQGGFAFAGAGDSACESVRPKVIFTFVPLETRVPPPLAGGSAQFLQFTAAQSWPSSCTEGLKQAGRIHTDVPSLLGTTAQCFSWIMPGEQFLLPNDEAWTPAPYGGFVFWFEPDARQPNDQDRYFALCETTGLEVGNTQRGLRTEALAIASRASSVLSSAAGSIVGAIASKVHSAGGGRTQHQPSSSVQPYANFPIARDGEPMESPAHVTNLTDRTPAGRMYFNDLDAVSPATYVNRSDVSSSIAEPPGMPRPVTHSPEVVARLTRTNIEGYRIHVPDSREGSLRTATTTADSSRHASESRPSTLAQTAANSAAGSRAPSQSQSSSIHVHSAVFQQQGSSHHHKHDVAGNRIPSRYPSEASATDDVIRGRRSTSMLNSSQPDHLVASGSLLAFGLPPKHSQSSDAAHARQEGAPPLRFSSTDAVSTRPASYIDGVMPPPTRTGTPVDQLRGAGGGAETDDVLSRASSVLTDASPVIVRGNQPGPRSTPSAAYPSQQLRFDPSPSVGAPPVVEDPFGRRTASLGSGTMPLGTSPNRVVSMPGSSLDIKPKATAQAPAAPWTEWSFPVVEATLYFPGPELTHSTNETIGSSRFRIVQSGEFGSCGPVVPMTPSSLLFRRLQLPSNRGISFACFCAVDMHSEQLGASSVGPGGARAASAYHANERFLQHHGMILFDDDFRPRGLVTFRVFVKQPGDAATSLSSGGSTSSSPFPTTVLLPIMPRAVIPGDQVTNYYHPVGDMVEFDPFLSPPQLNAQPQSQRYSRGTAGGMSTGSSTMMSSRASSAVTSAHSSFTSGRVFAAGLGGSPTRLALDLNNNQLFVGCSSSTSWLQLCFT</sequence>
<dbReference type="EMBL" id="CYKH01002220">
    <property type="protein sequence ID" value="CUG94148.1"/>
    <property type="molecule type" value="Genomic_DNA"/>
</dbReference>
<dbReference type="GO" id="GO:0004672">
    <property type="term" value="F:protein kinase activity"/>
    <property type="evidence" value="ECO:0007669"/>
    <property type="project" value="InterPro"/>
</dbReference>
<feature type="region of interest" description="Disordered" evidence="5">
    <location>
        <begin position="961"/>
        <end position="994"/>
    </location>
</feature>
<keyword evidence="2" id="KW-0547">Nucleotide-binding</keyword>
<dbReference type="InterPro" id="IPR000719">
    <property type="entry name" value="Prot_kinase_dom"/>
</dbReference>
<name>A0A0S4JV21_BODSA</name>
<dbReference type="Pfam" id="PF00069">
    <property type="entry name" value="Pkinase"/>
    <property type="match status" value="1"/>
</dbReference>
<evidence type="ECO:0000256" key="2">
    <source>
        <dbReference type="ARBA" id="ARBA00022741"/>
    </source>
</evidence>
<dbReference type="Gene3D" id="1.10.510.10">
    <property type="entry name" value="Transferase(Phosphotransferase) domain 1"/>
    <property type="match status" value="1"/>
</dbReference>
<feature type="domain" description="Protein kinase" evidence="6">
    <location>
        <begin position="1"/>
        <end position="340"/>
    </location>
</feature>
<reference evidence="8" key="1">
    <citation type="submission" date="2015-09" db="EMBL/GenBank/DDBJ databases">
        <authorList>
            <consortium name="Pathogen Informatics"/>
        </authorList>
    </citation>
    <scope>NUCLEOTIDE SEQUENCE [LARGE SCALE GENOMIC DNA]</scope>
    <source>
        <strain evidence="8">Lake Konstanz</strain>
    </source>
</reference>
<dbReference type="GO" id="GO:0005634">
    <property type="term" value="C:nucleus"/>
    <property type="evidence" value="ECO:0007669"/>
    <property type="project" value="TreeGrafter"/>
</dbReference>
<dbReference type="GO" id="GO:0005524">
    <property type="term" value="F:ATP binding"/>
    <property type="evidence" value="ECO:0007669"/>
    <property type="project" value="UniProtKB-KW"/>
</dbReference>
<gene>
    <name evidence="7" type="ORF">BSAL_46735</name>
</gene>
<evidence type="ECO:0000256" key="1">
    <source>
        <dbReference type="ARBA" id="ARBA00022679"/>
    </source>
</evidence>
<evidence type="ECO:0000259" key="6">
    <source>
        <dbReference type="PROSITE" id="PS50011"/>
    </source>
</evidence>
<feature type="compositionally biased region" description="Polar residues" evidence="5">
    <location>
        <begin position="786"/>
        <end position="797"/>
    </location>
</feature>
<feature type="compositionally biased region" description="Low complexity" evidence="5">
    <location>
        <begin position="798"/>
        <end position="819"/>
    </location>
</feature>
<protein>
    <submittedName>
        <fullName evidence="7">Protein kinase, putative</fullName>
    </submittedName>
</protein>
<organism evidence="7 8">
    <name type="scientific">Bodo saltans</name>
    <name type="common">Flagellated protozoan</name>
    <dbReference type="NCBI Taxonomy" id="75058"/>
    <lineage>
        <taxon>Eukaryota</taxon>
        <taxon>Discoba</taxon>
        <taxon>Euglenozoa</taxon>
        <taxon>Kinetoplastea</taxon>
        <taxon>Metakinetoplastina</taxon>
        <taxon>Eubodonida</taxon>
        <taxon>Bodonidae</taxon>
        <taxon>Bodo</taxon>
    </lineage>
</organism>
<dbReference type="InterPro" id="IPR050339">
    <property type="entry name" value="CC_SR_Kinase"/>
</dbReference>
<keyword evidence="3 7" id="KW-0418">Kinase</keyword>
<dbReference type="VEuPathDB" id="TriTrypDB:BSAL_46735"/>
<dbReference type="GO" id="GO:0005737">
    <property type="term" value="C:cytoplasm"/>
    <property type="evidence" value="ECO:0007669"/>
    <property type="project" value="TreeGrafter"/>
</dbReference>
<dbReference type="SUPFAM" id="SSF56112">
    <property type="entry name" value="Protein kinase-like (PK-like)"/>
    <property type="match status" value="1"/>
</dbReference>
<feature type="region of interest" description="Disordered" evidence="5">
    <location>
        <begin position="758"/>
        <end position="852"/>
    </location>
</feature>
<feature type="compositionally biased region" description="Basic and acidic residues" evidence="5">
    <location>
        <begin position="758"/>
        <end position="769"/>
    </location>
</feature>
<evidence type="ECO:0000256" key="5">
    <source>
        <dbReference type="SAM" id="MobiDB-lite"/>
    </source>
</evidence>
<keyword evidence="4" id="KW-0067">ATP-binding</keyword>
<proteinExistence type="predicted"/>
<feature type="region of interest" description="Disordered" evidence="5">
    <location>
        <begin position="1236"/>
        <end position="1260"/>
    </location>
</feature>
<keyword evidence="1" id="KW-0808">Transferase</keyword>
<dbReference type="SMART" id="SM00220">
    <property type="entry name" value="S_TKc"/>
    <property type="match status" value="1"/>
</dbReference>
<dbReference type="PANTHER" id="PTHR11042">
    <property type="entry name" value="EUKARYOTIC TRANSLATION INITIATION FACTOR 2-ALPHA KINASE EIF2-ALPHA KINASE -RELATED"/>
    <property type="match status" value="1"/>
</dbReference>